<reference evidence="8 9" key="1">
    <citation type="submission" date="2017-05" db="EMBL/GenBank/DDBJ databases">
        <title>Genome sequence of Acetobacter pasteurianus subsp. ascendens strain SRCM101447.</title>
        <authorList>
            <person name="Cho S.H."/>
        </authorList>
    </citation>
    <scope>NUCLEOTIDE SEQUENCE [LARGE SCALE GENOMIC DNA]</scope>
    <source>
        <strain evidence="8 9">SRCM101447</strain>
    </source>
</reference>
<keyword evidence="7 8" id="KW-0560">Oxidoreductase</keyword>
<evidence type="ECO:0000313" key="9">
    <source>
        <dbReference type="Proteomes" id="UP000195633"/>
    </source>
</evidence>
<evidence type="ECO:0000256" key="5">
    <source>
        <dbReference type="ARBA" id="ARBA00022827"/>
    </source>
</evidence>
<dbReference type="GO" id="GO:0047091">
    <property type="term" value="F:L-lysine 6-monooxygenase (NADPH) activity"/>
    <property type="evidence" value="ECO:0007669"/>
    <property type="project" value="UniProtKB-EC"/>
</dbReference>
<evidence type="ECO:0000256" key="2">
    <source>
        <dbReference type="ARBA" id="ARBA00004924"/>
    </source>
</evidence>
<dbReference type="PANTHER" id="PTHR42802">
    <property type="entry name" value="MONOOXYGENASE"/>
    <property type="match status" value="1"/>
</dbReference>
<evidence type="ECO:0000256" key="3">
    <source>
        <dbReference type="ARBA" id="ARBA00007588"/>
    </source>
</evidence>
<comment type="pathway">
    <text evidence="2">Siderophore biosynthesis.</text>
</comment>
<dbReference type="PANTHER" id="PTHR42802:SF1">
    <property type="entry name" value="L-ORNITHINE N(5)-MONOOXYGENASE"/>
    <property type="match status" value="1"/>
</dbReference>
<comment type="cofactor">
    <cofactor evidence="1">
        <name>FAD</name>
        <dbReference type="ChEBI" id="CHEBI:57692"/>
    </cofactor>
</comment>
<comment type="similarity">
    <text evidence="3">Belongs to the lysine N(6)-hydroxylase/L-ornithine N(5)-oxygenase family.</text>
</comment>
<dbReference type="InterPro" id="IPR025700">
    <property type="entry name" value="Lys/Orn_oxygenase"/>
</dbReference>
<protein>
    <submittedName>
        <fullName evidence="8">L-lysine N(6)-monooxygenase (NADPH)</fullName>
        <ecNumber evidence="8">1.14.13.59</ecNumber>
    </submittedName>
</protein>
<keyword evidence="5" id="KW-0274">FAD</keyword>
<dbReference type="InterPro" id="IPR036188">
    <property type="entry name" value="FAD/NAD-bd_sf"/>
</dbReference>
<organism evidence="8 9">
    <name type="scientific">Acetobacter ascendens</name>
    <dbReference type="NCBI Taxonomy" id="481146"/>
    <lineage>
        <taxon>Bacteria</taxon>
        <taxon>Pseudomonadati</taxon>
        <taxon>Pseudomonadota</taxon>
        <taxon>Alphaproteobacteria</taxon>
        <taxon>Acetobacterales</taxon>
        <taxon>Acetobacteraceae</taxon>
        <taxon>Acetobacter</taxon>
    </lineage>
</organism>
<keyword evidence="6" id="KW-0521">NADP</keyword>
<sequence length="443" mass="50270">MTSIYDVAGIGIGPFNLSLACMCEPLHELKTIFFDRKSEFSWHPGLMLPGTTLQTPFLCDLVTMADPTSRFSFLNFLKQSNRIYPFYIKESFFPSRLEYNHYCRWAASQLSTLRFSSEVISIDYSDRDKCYLLKVKSVKEDVTQVYRTRRIVIGVGTTPCLPAGLRESENSFHAAHYLSQRSSVIASGSVIVVGSGQSAAEIFSDLLDQYSDHDNELTWVTRSPRFYPLEYTKLTLEMTSSEYIDHFYHLPDEKRSALGATHDNLYKGINEELINSIYDRIYDLSVFGPVKIKLIGNSSVTGIDKSDYGHLQLLCHHNELNRDYALVGKKIIFATGYERSVPKFIEGIKKRIRWTSEGYYAPTRNYTVDIDDGGIFVQNGDLATHGISGPDLGMGCYRNSVILRSILGYAPYKVEKRTTFQDFRLTGHGIQERHDISARALSA</sequence>
<evidence type="ECO:0000256" key="7">
    <source>
        <dbReference type="ARBA" id="ARBA00023002"/>
    </source>
</evidence>
<dbReference type="RefSeq" id="WP_087635818.1">
    <property type="nucleotide sequence ID" value="NZ_CP021524.1"/>
</dbReference>
<dbReference type="Gene3D" id="3.50.50.60">
    <property type="entry name" value="FAD/NAD(P)-binding domain"/>
    <property type="match status" value="1"/>
</dbReference>
<keyword evidence="4" id="KW-0285">Flavoprotein</keyword>
<dbReference type="Pfam" id="PF13434">
    <property type="entry name" value="Lys_Orn_oxgnase"/>
    <property type="match status" value="1"/>
</dbReference>
<name>A0A1Y0V4Y4_9PROT</name>
<dbReference type="EMBL" id="CP021524">
    <property type="protein sequence ID" value="ARW10748.1"/>
    <property type="molecule type" value="Genomic_DNA"/>
</dbReference>
<dbReference type="AlphaFoldDB" id="A0A1Y0V4Y4"/>
<gene>
    <name evidence="8" type="primary">iucD</name>
    <name evidence="8" type="ORF">S101447_01677</name>
</gene>
<evidence type="ECO:0000313" key="8">
    <source>
        <dbReference type="EMBL" id="ARW10748.1"/>
    </source>
</evidence>
<dbReference type="SUPFAM" id="SSF51905">
    <property type="entry name" value="FAD/NAD(P)-binding domain"/>
    <property type="match status" value="2"/>
</dbReference>
<keyword evidence="8" id="KW-0503">Monooxygenase</keyword>
<accession>A0A1Y0V4Y4</accession>
<evidence type="ECO:0000256" key="6">
    <source>
        <dbReference type="ARBA" id="ARBA00022857"/>
    </source>
</evidence>
<proteinExistence type="inferred from homology"/>
<evidence type="ECO:0000256" key="4">
    <source>
        <dbReference type="ARBA" id="ARBA00022630"/>
    </source>
</evidence>
<dbReference type="Proteomes" id="UP000195633">
    <property type="component" value="Chromosome"/>
</dbReference>
<dbReference type="EC" id="1.14.13.59" evidence="8"/>
<evidence type="ECO:0000256" key="1">
    <source>
        <dbReference type="ARBA" id="ARBA00001974"/>
    </source>
</evidence>